<name>A0A381RFM5_9ZZZZ</name>
<proteinExistence type="predicted"/>
<evidence type="ECO:0008006" key="3">
    <source>
        <dbReference type="Google" id="ProtNLM"/>
    </source>
</evidence>
<dbReference type="SUPFAM" id="SSF89796">
    <property type="entry name" value="CoA-transferase family III (CaiB/BaiF)"/>
    <property type="match status" value="1"/>
</dbReference>
<dbReference type="InterPro" id="IPR044855">
    <property type="entry name" value="CoA-Trfase_III_dom3_sf"/>
</dbReference>
<accession>A0A381RFM5</accession>
<gene>
    <name evidence="2" type="ORF">METZ01_LOCUS43460</name>
</gene>
<dbReference type="PANTHER" id="PTHR48207">
    <property type="entry name" value="SUCCINATE--HYDROXYMETHYLGLUTARATE COA-TRANSFERASE"/>
    <property type="match status" value="1"/>
</dbReference>
<dbReference type="PANTHER" id="PTHR48207:SF3">
    <property type="entry name" value="SUCCINATE--HYDROXYMETHYLGLUTARATE COA-TRANSFERASE"/>
    <property type="match status" value="1"/>
</dbReference>
<protein>
    <recommendedName>
        <fullName evidence="3">CoA transferase</fullName>
    </recommendedName>
</protein>
<dbReference type="Pfam" id="PF02515">
    <property type="entry name" value="CoA_transf_3"/>
    <property type="match status" value="1"/>
</dbReference>
<dbReference type="Gene3D" id="3.30.1540.10">
    <property type="entry name" value="formyl-coa transferase, domain 3"/>
    <property type="match status" value="1"/>
</dbReference>
<evidence type="ECO:0000313" key="2">
    <source>
        <dbReference type="EMBL" id="SUZ90606.1"/>
    </source>
</evidence>
<dbReference type="AlphaFoldDB" id="A0A381RFM5"/>
<reference evidence="2" key="1">
    <citation type="submission" date="2018-05" db="EMBL/GenBank/DDBJ databases">
        <authorList>
            <person name="Lanie J.A."/>
            <person name="Ng W.-L."/>
            <person name="Kazmierczak K.M."/>
            <person name="Andrzejewski T.M."/>
            <person name="Davidsen T.M."/>
            <person name="Wayne K.J."/>
            <person name="Tettelin H."/>
            <person name="Glass J.I."/>
            <person name="Rusch D."/>
            <person name="Podicherti R."/>
            <person name="Tsui H.-C.T."/>
            <person name="Winkler M.E."/>
        </authorList>
    </citation>
    <scope>NUCLEOTIDE SEQUENCE</scope>
</reference>
<sequence length="398" mass="43512">MMFQGIRVLEVSAWVMVPAAGVLLSDFGAEVIKVEHPRTGDPARGLLTGGLSPSVGQVNMMVEQTNRGKRSIGVDIAKPAGQKIIYELAASCDVFLTSLLPDVRRRLGIDVADLRIHNPSIIYAKADAVGPNGKEAGKPGFDASVFFGRAGILNSMDKNGNAPDPRPGFGDKTAALSLAYGIAGALFRRERTDEASVVDVSLLSSAMWVASSDILYSWVLDRDFSRVQRPLTNPLSRSYSTADGRRIMLSMLASDRWWPELCRHIGREDLLNDERFADAGARTEHAEACSDELDTTFRSAPLEEWRNRLASLKGPWEVVQNSREVVDDTQALANGFIASVDHPTGNEVRAIRSPVRIDDKPHPLATAPEAWQDTEAVLHELGYGWDEIAELQNEGILP</sequence>
<organism evidence="2">
    <name type="scientific">marine metagenome</name>
    <dbReference type="NCBI Taxonomy" id="408172"/>
    <lineage>
        <taxon>unclassified sequences</taxon>
        <taxon>metagenomes</taxon>
        <taxon>ecological metagenomes</taxon>
    </lineage>
</organism>
<dbReference type="Gene3D" id="3.40.50.10540">
    <property type="entry name" value="Crotonobetainyl-coa:carnitine coa-transferase, domain 1"/>
    <property type="match status" value="1"/>
</dbReference>
<dbReference type="InterPro" id="IPR003673">
    <property type="entry name" value="CoA-Trfase_fam_III"/>
</dbReference>
<dbReference type="InterPro" id="IPR023606">
    <property type="entry name" value="CoA-Trfase_III_dom_1_sf"/>
</dbReference>
<dbReference type="InterPro" id="IPR050483">
    <property type="entry name" value="CoA-transferase_III_domain"/>
</dbReference>
<dbReference type="EMBL" id="UINC01001909">
    <property type="protein sequence ID" value="SUZ90606.1"/>
    <property type="molecule type" value="Genomic_DNA"/>
</dbReference>
<keyword evidence="1" id="KW-0808">Transferase</keyword>
<dbReference type="GO" id="GO:0008410">
    <property type="term" value="F:CoA-transferase activity"/>
    <property type="evidence" value="ECO:0007669"/>
    <property type="project" value="TreeGrafter"/>
</dbReference>
<evidence type="ECO:0000256" key="1">
    <source>
        <dbReference type="ARBA" id="ARBA00022679"/>
    </source>
</evidence>